<sequence length="256" mass="28484">MWLTRVVCLVLYPKGAELTDLLSRRPSAQAKGPPKESMSATMRACLLVCAVALSQCWFPRPTVEGLADKDAHPRSPTPPHVFVESARIAGDSALLTCRALNFYPIKINFRWEIDGAPVPTWYPGALVFEDGTYQGWSTIKVPKDSATRFTCVVTHSSLNGSLTVRWQPGATGASARFIVALVCTLLGISVLLGILALVYHRQLARRDVLQKLADLKEPEPPRPQQQLSGSQPRWPCLLWKNWRRRTDRSPTPLDKC</sequence>
<comment type="subcellular location">
    <subcellularLocation>
        <location evidence="2">Cell membrane</location>
        <topology evidence="2">Single-pass type I membrane protein</topology>
    </subcellularLocation>
    <subcellularLocation>
        <location evidence="1">Endosome</location>
    </subcellularLocation>
</comment>
<dbReference type="GO" id="GO:0005615">
    <property type="term" value="C:extracellular space"/>
    <property type="evidence" value="ECO:0007669"/>
    <property type="project" value="TreeGrafter"/>
</dbReference>
<protein>
    <recommendedName>
        <fullName evidence="14">IgG receptor FcRn large subunit p51</fullName>
    </recommendedName>
    <alternativeName>
        <fullName evidence="16">IgG Fc fragment receptor transporter alpha chain</fullName>
    </alternativeName>
    <alternativeName>
        <fullName evidence="15">Neonatal Fc receptor</fullName>
    </alternativeName>
</protein>
<evidence type="ECO:0000256" key="7">
    <source>
        <dbReference type="ARBA" id="ARBA00022753"/>
    </source>
</evidence>
<dbReference type="SUPFAM" id="SSF48726">
    <property type="entry name" value="Immunoglobulin"/>
    <property type="match status" value="1"/>
</dbReference>
<evidence type="ECO:0000256" key="17">
    <source>
        <dbReference type="ARBA" id="ARBA00046029"/>
    </source>
</evidence>
<evidence type="ECO:0000259" key="20">
    <source>
        <dbReference type="PROSITE" id="PS50835"/>
    </source>
</evidence>
<proteinExistence type="inferred from homology"/>
<keyword evidence="10" id="KW-1015">Disulfide bond</keyword>
<evidence type="ECO:0000256" key="19">
    <source>
        <dbReference type="SAM" id="Phobius"/>
    </source>
</evidence>
<evidence type="ECO:0000256" key="3">
    <source>
        <dbReference type="ARBA" id="ARBA00008637"/>
    </source>
</evidence>
<dbReference type="InterPro" id="IPR007110">
    <property type="entry name" value="Ig-like_dom"/>
</dbReference>
<evidence type="ECO:0000256" key="16">
    <source>
        <dbReference type="ARBA" id="ARBA00041407"/>
    </source>
</evidence>
<dbReference type="PROSITE" id="PS50835">
    <property type="entry name" value="IG_LIKE"/>
    <property type="match status" value="1"/>
</dbReference>
<feature type="domain" description="Ig-like" evidence="20">
    <location>
        <begin position="73"/>
        <end position="163"/>
    </location>
</feature>
<keyword evidence="8 19" id="KW-1133">Transmembrane helix</keyword>
<feature type="transmembrane region" description="Helical" evidence="19">
    <location>
        <begin position="177"/>
        <end position="199"/>
    </location>
</feature>
<accession>A0A2D1AEV9</accession>
<keyword evidence="22" id="KW-1185">Reference proteome</keyword>
<evidence type="ECO:0000313" key="21">
    <source>
        <dbReference type="EMBL" id="ATA58232.1"/>
    </source>
</evidence>
<dbReference type="InterPro" id="IPR013783">
    <property type="entry name" value="Ig-like_fold"/>
</dbReference>
<keyword evidence="7" id="KW-0967">Endosome</keyword>
<keyword evidence="6" id="KW-0732">Signal</keyword>
<comment type="subunit">
    <text evidence="18">FcRn complex consists of two subunits: p51, and p14 which is equivalent to beta-2-microglobulin. It forms an MHC class I-like heterodimer. Interacts with albumin/ALB; this interaction regulates ALB homeostasis.</text>
</comment>
<dbReference type="EMBL" id="MF385016">
    <property type="protein sequence ID" value="ATA58232.1"/>
    <property type="molecule type" value="Genomic_DNA"/>
</dbReference>
<dbReference type="GO" id="GO:0006955">
    <property type="term" value="P:immune response"/>
    <property type="evidence" value="ECO:0007669"/>
    <property type="project" value="TreeGrafter"/>
</dbReference>
<keyword evidence="11" id="KW-0675">Receptor</keyword>
<comment type="similarity">
    <text evidence="3">Belongs to the immunoglobulin superfamily.</text>
</comment>
<evidence type="ECO:0000256" key="15">
    <source>
        <dbReference type="ARBA" id="ARBA00041280"/>
    </source>
</evidence>
<dbReference type="GO" id="GO:0005886">
    <property type="term" value="C:plasma membrane"/>
    <property type="evidence" value="ECO:0007669"/>
    <property type="project" value="UniProtKB-SubCell"/>
</dbReference>
<dbReference type="SMART" id="SM00407">
    <property type="entry name" value="IGc1"/>
    <property type="match status" value="1"/>
</dbReference>
<dbReference type="Gene3D" id="2.60.40.10">
    <property type="entry name" value="Immunoglobulins"/>
    <property type="match status" value="1"/>
</dbReference>
<dbReference type="Proteomes" id="UP000290797">
    <property type="component" value="Segment"/>
</dbReference>
<keyword evidence="9 19" id="KW-0472">Membrane</keyword>
<evidence type="ECO:0000313" key="22">
    <source>
        <dbReference type="Proteomes" id="UP000290797"/>
    </source>
</evidence>
<dbReference type="InterPro" id="IPR003597">
    <property type="entry name" value="Ig_C1-set"/>
</dbReference>
<dbReference type="PANTHER" id="PTHR16675">
    <property type="entry name" value="MHC CLASS I-RELATED"/>
    <property type="match status" value="1"/>
</dbReference>
<evidence type="ECO:0000256" key="8">
    <source>
        <dbReference type="ARBA" id="ARBA00022989"/>
    </source>
</evidence>
<keyword evidence="13" id="KW-0393">Immunoglobulin domain</keyword>
<dbReference type="InterPro" id="IPR050208">
    <property type="entry name" value="MHC_class-I_related"/>
</dbReference>
<name>A0A2D1AEV9_9GAMA</name>
<comment type="function">
    <text evidence="17">Cell surface receptor that transfers passive humoral immunity from the mother to the newborn. Binds to the Fc region of monomeric immunoglobulin gamma and mediates its selective uptake from milk. IgG in the milk is bound at the apical surface of the intestinal epithelium. The resultant FcRn-IgG complexes are transcytosed across the intestinal epithelium and IgG is released from FcRn into blood or tissue fluids. Throughout life, contributes to effective humoral immunity by recycling IgG and extending its half-life in the circulation. Mechanistically, monomeric IgG binding to FcRn in acidic endosomes of endothelial and hematopoietic cells recycles IgG to the cell surface where it is released into the circulation. In addition of IgG, regulates homeostasis of the other most abundant circulating protein albumin/ALB.</text>
</comment>
<dbReference type="PANTHER" id="PTHR16675:SF3">
    <property type="entry name" value="IGG RECEPTOR FCRN LARGE SUBUNIT P51"/>
    <property type="match status" value="1"/>
</dbReference>
<dbReference type="PROSITE" id="PS00290">
    <property type="entry name" value="IG_MHC"/>
    <property type="match status" value="1"/>
</dbReference>
<dbReference type="InterPro" id="IPR036179">
    <property type="entry name" value="Ig-like_dom_sf"/>
</dbReference>
<keyword evidence="4" id="KW-1003">Cell membrane</keyword>
<dbReference type="OrthoDB" id="16402at10239"/>
<evidence type="ECO:0000256" key="10">
    <source>
        <dbReference type="ARBA" id="ARBA00023157"/>
    </source>
</evidence>
<organism evidence="21">
    <name type="scientific">vespertilionid gammaherpesvirus 3</name>
    <dbReference type="NCBI Taxonomy" id="2846598"/>
    <lineage>
        <taxon>Viruses</taxon>
        <taxon>Duplodnaviria</taxon>
        <taxon>Heunggongvirae</taxon>
        <taxon>Peploviricota</taxon>
        <taxon>Herviviricetes</taxon>
        <taxon>Herpesvirales</taxon>
        <taxon>Orthoherpesviridae</taxon>
        <taxon>Gammaherpesvirinae</taxon>
        <taxon>Patagivirus</taxon>
        <taxon>Patagivirus vespertilionidgamma3</taxon>
    </lineage>
</organism>
<evidence type="ECO:0000256" key="5">
    <source>
        <dbReference type="ARBA" id="ARBA00022692"/>
    </source>
</evidence>
<keyword evidence="5 19" id="KW-0812">Transmembrane</keyword>
<dbReference type="InterPro" id="IPR003006">
    <property type="entry name" value="Ig/MHC_CS"/>
</dbReference>
<evidence type="ECO:0000256" key="6">
    <source>
        <dbReference type="ARBA" id="ARBA00022729"/>
    </source>
</evidence>
<evidence type="ECO:0000256" key="14">
    <source>
        <dbReference type="ARBA" id="ARBA00040486"/>
    </source>
</evidence>
<evidence type="ECO:0000256" key="9">
    <source>
        <dbReference type="ARBA" id="ARBA00023136"/>
    </source>
</evidence>
<evidence type="ECO:0000256" key="12">
    <source>
        <dbReference type="ARBA" id="ARBA00023180"/>
    </source>
</evidence>
<reference evidence="21" key="1">
    <citation type="journal article" date="2018" name="Virology">
        <title>Isolation, characterization and prevalence of a novel Gammaherpesvirus in Eptesicus fuscus, the North American big brown bat.</title>
        <authorList>
            <person name="Subudhi S."/>
            <person name="Rapin N."/>
            <person name="Dorville N."/>
            <person name="Hill J.E."/>
            <person name="Town J."/>
            <person name="Willis C.K."/>
            <person name="Bollinger T.K."/>
            <person name="Misra V."/>
        </authorList>
    </citation>
    <scope>NUCLEOTIDE SEQUENCE</scope>
</reference>
<dbReference type="Pfam" id="PF07654">
    <property type="entry name" value="C1-set"/>
    <property type="match status" value="1"/>
</dbReference>
<evidence type="ECO:0000256" key="13">
    <source>
        <dbReference type="ARBA" id="ARBA00023319"/>
    </source>
</evidence>
<evidence type="ECO:0000256" key="4">
    <source>
        <dbReference type="ARBA" id="ARBA00022475"/>
    </source>
</evidence>
<keyword evidence="12" id="KW-0325">Glycoprotein</keyword>
<evidence type="ECO:0000256" key="18">
    <source>
        <dbReference type="ARBA" id="ARBA00046902"/>
    </source>
</evidence>
<evidence type="ECO:0000256" key="1">
    <source>
        <dbReference type="ARBA" id="ARBA00004177"/>
    </source>
</evidence>
<evidence type="ECO:0000256" key="2">
    <source>
        <dbReference type="ARBA" id="ARBA00004251"/>
    </source>
</evidence>
<evidence type="ECO:0000256" key="11">
    <source>
        <dbReference type="ARBA" id="ARBA00023170"/>
    </source>
</evidence>